<dbReference type="PANTHER" id="PTHR18968">
    <property type="entry name" value="THIAMINE PYROPHOSPHATE ENZYMES"/>
    <property type="match status" value="1"/>
</dbReference>
<dbReference type="SUPFAM" id="SSF52518">
    <property type="entry name" value="Thiamin diphosphate-binding fold (THDP-binding)"/>
    <property type="match status" value="2"/>
</dbReference>
<dbReference type="InterPro" id="IPR012001">
    <property type="entry name" value="Thiamin_PyroP_enz_TPP-bd_dom"/>
</dbReference>
<evidence type="ECO:0000256" key="1">
    <source>
        <dbReference type="ARBA" id="ARBA00007812"/>
    </source>
</evidence>
<dbReference type="InterPro" id="IPR011766">
    <property type="entry name" value="TPP_enzyme_TPP-bd"/>
</dbReference>
<proteinExistence type="inferred from homology"/>
<dbReference type="CDD" id="cd07035">
    <property type="entry name" value="TPP_PYR_POX_like"/>
    <property type="match status" value="1"/>
</dbReference>
<evidence type="ECO:0000256" key="2">
    <source>
        <dbReference type="ARBA" id="ARBA00023052"/>
    </source>
</evidence>
<accession>A0A2K9LGA3</accession>
<evidence type="ECO:0000259" key="5">
    <source>
        <dbReference type="Pfam" id="PF02775"/>
    </source>
</evidence>
<dbReference type="KEGG" id="kak:Kalk_02585"/>
<dbReference type="Pfam" id="PF02776">
    <property type="entry name" value="TPP_enzyme_N"/>
    <property type="match status" value="1"/>
</dbReference>
<protein>
    <submittedName>
        <fullName evidence="7">Acetolactate synthase large subunit</fullName>
    </submittedName>
</protein>
<dbReference type="Gene3D" id="3.40.50.1220">
    <property type="entry name" value="TPP-binding domain"/>
    <property type="match status" value="1"/>
</dbReference>
<dbReference type="GO" id="GO:0030976">
    <property type="term" value="F:thiamine pyrophosphate binding"/>
    <property type="evidence" value="ECO:0007669"/>
    <property type="project" value="InterPro"/>
</dbReference>
<dbReference type="RefSeq" id="WP_101892719.1">
    <property type="nucleotide sequence ID" value="NZ_CP022684.1"/>
</dbReference>
<dbReference type="Proteomes" id="UP000235116">
    <property type="component" value="Chromosome"/>
</dbReference>
<evidence type="ECO:0000259" key="6">
    <source>
        <dbReference type="Pfam" id="PF02776"/>
    </source>
</evidence>
<dbReference type="GO" id="GO:0005948">
    <property type="term" value="C:acetolactate synthase complex"/>
    <property type="evidence" value="ECO:0007669"/>
    <property type="project" value="TreeGrafter"/>
</dbReference>
<evidence type="ECO:0000256" key="3">
    <source>
        <dbReference type="RuleBase" id="RU362132"/>
    </source>
</evidence>
<dbReference type="GO" id="GO:0009099">
    <property type="term" value="P:L-valine biosynthetic process"/>
    <property type="evidence" value="ECO:0007669"/>
    <property type="project" value="TreeGrafter"/>
</dbReference>
<feature type="domain" description="Thiamine pyrophosphate enzyme N-terminal TPP-binding" evidence="6">
    <location>
        <begin position="11"/>
        <end position="119"/>
    </location>
</feature>
<dbReference type="InterPro" id="IPR029035">
    <property type="entry name" value="DHS-like_NAD/FAD-binding_dom"/>
</dbReference>
<dbReference type="GO" id="GO:0003984">
    <property type="term" value="F:acetolactate synthase activity"/>
    <property type="evidence" value="ECO:0007669"/>
    <property type="project" value="TreeGrafter"/>
</dbReference>
<dbReference type="PANTHER" id="PTHR18968:SF13">
    <property type="entry name" value="ACETOLACTATE SYNTHASE CATALYTIC SUBUNIT, MITOCHONDRIAL"/>
    <property type="match status" value="1"/>
</dbReference>
<dbReference type="EMBL" id="CP022684">
    <property type="protein sequence ID" value="AUM11379.1"/>
    <property type="molecule type" value="Genomic_DNA"/>
</dbReference>
<comment type="similarity">
    <text evidence="1 3">Belongs to the TPP enzyme family.</text>
</comment>
<evidence type="ECO:0000313" key="7">
    <source>
        <dbReference type="EMBL" id="AUM11379.1"/>
    </source>
</evidence>
<feature type="domain" description="Thiamine pyrophosphate enzyme TPP-binding" evidence="5">
    <location>
        <begin position="390"/>
        <end position="537"/>
    </location>
</feature>
<dbReference type="CDD" id="cd00568">
    <property type="entry name" value="TPP_enzymes"/>
    <property type="match status" value="1"/>
</dbReference>
<dbReference type="GO" id="GO:0050660">
    <property type="term" value="F:flavin adenine dinucleotide binding"/>
    <property type="evidence" value="ECO:0007669"/>
    <property type="project" value="TreeGrafter"/>
</dbReference>
<name>A0A2K9LGA3_9GAMM</name>
<sequence length="578" mass="63271">MKKTGAWLARYALEQIGVRFTFGIPGVHNTELYDELNSSESIHPILVTHEAGAAFMADAVSRTSDSIGTIVIVPAAGAAYASAGIGEAYLDGIPMLVISGGVRTDVPYTYQLHEMDQQNFLAEITKKTYKINSHSEIIPTIYEAHRIANEGEPGPVFIEIPVNLQLFTGEVEQLLEYKPQYSSSNLVESGEVDRAVQLLAQAKKPGIFVGWGARNATEWITKIADLFNAPVCTTLQGLSSFPANHPLHTGMGFGQYAVPAATNAFKDCDCMLAIGTRFGEIATGSFGVKVPQNLIHIDINPLVFSANFPAKVAIEGDAQQVSEMLWDGLQRIPEPNNQRHRVRDEIQRDKQEYASAWLQHDSKDRVNPFHFFRGLRSSIADDDFVVVDDGNHTFLAAELMPIHTPGHFISPTDFNCMGYAVPAAIATKLANRNQKVAAIVGDGAFTMTCMEILTAATLKLGLVFFVFHDGELSQISQAQEIPYNRKTCTVLGALDVAGVAKATGARFLALERNIDVDQILDKAWSMAEDNVPVIVDVKIDYSKRTRFTEGIVVTNLKRFNMGAKARIIGRALVRKVTG</sequence>
<dbReference type="AlphaFoldDB" id="A0A2K9LGA3"/>
<dbReference type="SUPFAM" id="SSF52467">
    <property type="entry name" value="DHS-like NAD/FAD-binding domain"/>
    <property type="match status" value="1"/>
</dbReference>
<dbReference type="GO" id="GO:0000287">
    <property type="term" value="F:magnesium ion binding"/>
    <property type="evidence" value="ECO:0007669"/>
    <property type="project" value="InterPro"/>
</dbReference>
<evidence type="ECO:0000313" key="8">
    <source>
        <dbReference type="Proteomes" id="UP000235116"/>
    </source>
</evidence>
<evidence type="ECO:0000259" key="4">
    <source>
        <dbReference type="Pfam" id="PF00205"/>
    </source>
</evidence>
<keyword evidence="2 3" id="KW-0786">Thiamine pyrophosphate</keyword>
<reference evidence="8" key="1">
    <citation type="submission" date="2017-08" db="EMBL/GenBank/DDBJ databases">
        <title>Direct submision.</title>
        <authorList>
            <person name="Kim S.-J."/>
            <person name="Rhee S.-K."/>
        </authorList>
    </citation>
    <scope>NUCLEOTIDE SEQUENCE [LARGE SCALE GENOMIC DNA]</scope>
    <source>
        <strain evidence="8">GI5</strain>
    </source>
</reference>
<dbReference type="InterPro" id="IPR045229">
    <property type="entry name" value="TPP_enz"/>
</dbReference>
<dbReference type="InterPro" id="IPR029061">
    <property type="entry name" value="THDP-binding"/>
</dbReference>
<keyword evidence="8" id="KW-1185">Reference proteome</keyword>
<feature type="domain" description="Thiamine pyrophosphate enzyme central" evidence="4">
    <location>
        <begin position="192"/>
        <end position="324"/>
    </location>
</feature>
<dbReference type="OrthoDB" id="9785953at2"/>
<dbReference type="InterPro" id="IPR012000">
    <property type="entry name" value="Thiamin_PyroP_enz_cen_dom"/>
</dbReference>
<dbReference type="Gene3D" id="3.40.50.970">
    <property type="match status" value="2"/>
</dbReference>
<dbReference type="GO" id="GO:0009097">
    <property type="term" value="P:isoleucine biosynthetic process"/>
    <property type="evidence" value="ECO:0007669"/>
    <property type="project" value="TreeGrafter"/>
</dbReference>
<organism evidence="7 8">
    <name type="scientific">Ketobacter alkanivorans</name>
    <dbReference type="NCBI Taxonomy" id="1917421"/>
    <lineage>
        <taxon>Bacteria</taxon>
        <taxon>Pseudomonadati</taxon>
        <taxon>Pseudomonadota</taxon>
        <taxon>Gammaproteobacteria</taxon>
        <taxon>Pseudomonadales</taxon>
        <taxon>Ketobacteraceae</taxon>
        <taxon>Ketobacter</taxon>
    </lineage>
</organism>
<gene>
    <name evidence="7" type="ORF">Kalk_02585</name>
</gene>
<dbReference type="Pfam" id="PF02775">
    <property type="entry name" value="TPP_enzyme_C"/>
    <property type="match status" value="1"/>
</dbReference>
<dbReference type="Pfam" id="PF00205">
    <property type="entry name" value="TPP_enzyme_M"/>
    <property type="match status" value="1"/>
</dbReference>